<dbReference type="STRING" id="683125.SAMN05660206_101102"/>
<dbReference type="GO" id="GO:0004177">
    <property type="term" value="F:aminopeptidase activity"/>
    <property type="evidence" value="ECO:0007669"/>
    <property type="project" value="UniProtKB-KW"/>
</dbReference>
<dbReference type="RefSeq" id="WP_093363209.1">
    <property type="nucleotide sequence ID" value="NZ_FOZZ01000001.1"/>
</dbReference>
<dbReference type="GO" id="GO:0004252">
    <property type="term" value="F:serine-type endopeptidase activity"/>
    <property type="evidence" value="ECO:0007669"/>
    <property type="project" value="TreeGrafter"/>
</dbReference>
<keyword evidence="4" id="KW-0031">Aminopeptidase</keyword>
<evidence type="ECO:0000259" key="3">
    <source>
        <dbReference type="Pfam" id="PF00326"/>
    </source>
</evidence>
<dbReference type="Pfam" id="PF00326">
    <property type="entry name" value="Peptidase_S9"/>
    <property type="match status" value="1"/>
</dbReference>
<dbReference type="SUPFAM" id="SSF82171">
    <property type="entry name" value="DPP6 N-terminal domain-like"/>
    <property type="match status" value="1"/>
</dbReference>
<sequence length="810" mass="91689">MQYRTKKHWIKVVTYPLTVTIALFSTGNNTYAQQQIPYNPPPQSIVDLVDAPQIPQINISPNGRWMLILEAPGFQPVEHIAQPVLGVAGLRINPITYTTVAENAGTFKSIRIKNLKNGEEFTLKGLPQELQLSDLSWSPTETAFAFLNKTLQQTELWIADLEGRAVNKLMDKVNDTFGKAFQWKDKDTLLVQRITHVGKSVPQANPVPTGPIVQENLGGITPSRTYQNLLANAHDEDLMEFYLTSDLVEVDNQGQINEIGLSGIFKSVSYSPDKSLLLAERIVRPYSYLVPLYLFPTEVTVYQTNGTLVNTLHTIPLADNLPISFDAVVEGPRNFTWRKDQNATLTYVIARDKGNPNEVTDSRDELLQLSAPFRLEDAKVLYNSKYRIRQVKWATDFCIIEENWRKDRTSRLVLLDKGKELKVLANRKSEDTYTDPGDFLLDQKGLLRTDKKGNVYTQGLGASPEGDRPFLLRWNVLSSKQDTLYKSQRNYYEEPLYYNEDGTVYISRESSTESPNIFSITLKDKKEKQLTTFADPYPSLQNVEKTLLSYPRKDGLNLSATLYLPEGFKKGEDSPLPVLIWAYPREFKTKAAAGQVKGSPHRYPRLAFRSPVYWVTQGYAVLDQADMPIVGEGDSEPNDTFIQQIEDNAHALIDYIVDMGIADRNRIGVGGHSYGAFMTANLLAHTDLFAAGIARSGAYNRTLTPFGFQGEARTYWQAKETYDAMSPFNYAPQIKKPLLITHGMDDENSGTFPIQSERLYAAIKGHGGIVRLVLLPKEFHGYRSREGVLHTFWEQHQWLEKYVKNKGKEQ</sequence>
<dbReference type="PANTHER" id="PTHR42776:SF28">
    <property type="entry name" value="GLUTAMYL ENDOPEPTIDASE, CHLOROPLASTIC-RELATED"/>
    <property type="match status" value="1"/>
</dbReference>
<accession>A0A1I6NUB8</accession>
<dbReference type="EMBL" id="FOZZ01000001">
    <property type="protein sequence ID" value="SFS31459.1"/>
    <property type="molecule type" value="Genomic_DNA"/>
</dbReference>
<keyword evidence="2" id="KW-0732">Signal</keyword>
<reference evidence="4 5" key="1">
    <citation type="submission" date="2016-10" db="EMBL/GenBank/DDBJ databases">
        <authorList>
            <person name="de Groot N.N."/>
        </authorList>
    </citation>
    <scope>NUCLEOTIDE SEQUENCE [LARGE SCALE GENOMIC DNA]</scope>
    <source>
        <strain evidence="4 5">DSM 22789</strain>
    </source>
</reference>
<gene>
    <name evidence="4" type="ORF">SAMN05660206_101102</name>
</gene>
<organism evidence="4 5">
    <name type="scientific">Sphingobacterium wenxiniae</name>
    <dbReference type="NCBI Taxonomy" id="683125"/>
    <lineage>
        <taxon>Bacteria</taxon>
        <taxon>Pseudomonadati</taxon>
        <taxon>Bacteroidota</taxon>
        <taxon>Sphingobacteriia</taxon>
        <taxon>Sphingobacteriales</taxon>
        <taxon>Sphingobacteriaceae</taxon>
        <taxon>Sphingobacterium</taxon>
    </lineage>
</organism>
<feature type="chain" id="PRO_5011717062" evidence="2">
    <location>
        <begin position="33"/>
        <end position="810"/>
    </location>
</feature>
<feature type="domain" description="Peptidase S9 prolyl oligopeptidase catalytic" evidence="3">
    <location>
        <begin position="651"/>
        <end position="805"/>
    </location>
</feature>
<name>A0A1I6NUB8_9SPHI</name>
<keyword evidence="5" id="KW-1185">Reference proteome</keyword>
<keyword evidence="1" id="KW-0378">Hydrolase</keyword>
<dbReference type="InterPro" id="IPR029058">
    <property type="entry name" value="AB_hydrolase_fold"/>
</dbReference>
<dbReference type="InterPro" id="IPR001375">
    <property type="entry name" value="Peptidase_S9_cat"/>
</dbReference>
<proteinExistence type="predicted"/>
<keyword evidence="4" id="KW-0645">Protease</keyword>
<dbReference type="AlphaFoldDB" id="A0A1I6NUB8"/>
<dbReference type="Proteomes" id="UP000198785">
    <property type="component" value="Unassembled WGS sequence"/>
</dbReference>
<dbReference type="PANTHER" id="PTHR42776">
    <property type="entry name" value="SERINE PEPTIDASE S9 FAMILY MEMBER"/>
    <property type="match status" value="1"/>
</dbReference>
<evidence type="ECO:0000256" key="1">
    <source>
        <dbReference type="ARBA" id="ARBA00022801"/>
    </source>
</evidence>
<protein>
    <submittedName>
        <fullName evidence="4">Dipeptidyl aminopeptidase/acylaminoacyl peptidase</fullName>
    </submittedName>
</protein>
<evidence type="ECO:0000313" key="5">
    <source>
        <dbReference type="Proteomes" id="UP000198785"/>
    </source>
</evidence>
<dbReference type="Gene3D" id="3.40.50.1820">
    <property type="entry name" value="alpha/beta hydrolase"/>
    <property type="match status" value="1"/>
</dbReference>
<evidence type="ECO:0000256" key="2">
    <source>
        <dbReference type="SAM" id="SignalP"/>
    </source>
</evidence>
<evidence type="ECO:0000313" key="4">
    <source>
        <dbReference type="EMBL" id="SFS31459.1"/>
    </source>
</evidence>
<feature type="signal peptide" evidence="2">
    <location>
        <begin position="1"/>
        <end position="32"/>
    </location>
</feature>
<dbReference type="OrthoDB" id="6388416at2"/>
<dbReference type="GO" id="GO:0006508">
    <property type="term" value="P:proteolysis"/>
    <property type="evidence" value="ECO:0007669"/>
    <property type="project" value="InterPro"/>
</dbReference>
<dbReference type="SUPFAM" id="SSF53474">
    <property type="entry name" value="alpha/beta-Hydrolases"/>
    <property type="match status" value="1"/>
</dbReference>